<dbReference type="EC" id="2.8.2.-" evidence="3"/>
<reference evidence="6 7" key="1">
    <citation type="journal article" date="2018" name="PLoS Genet.">
        <title>Population sequencing reveals clonal diversity and ancestral inbreeding in the grapevine cultivar Chardonnay.</title>
        <authorList>
            <person name="Roach M.J."/>
            <person name="Johnson D.L."/>
            <person name="Bohlmann J."/>
            <person name="van Vuuren H.J."/>
            <person name="Jones S.J."/>
            <person name="Pretorius I.S."/>
            <person name="Schmidt S.A."/>
            <person name="Borneman A.R."/>
        </authorList>
    </citation>
    <scope>NUCLEOTIDE SEQUENCE [LARGE SCALE GENOMIC DNA]</scope>
    <source>
        <strain evidence="7">cv. Chardonnay</strain>
        <tissue evidence="6">Leaf</tissue>
    </source>
</reference>
<gene>
    <name evidence="6" type="primary">SOT16_0</name>
    <name evidence="6" type="ORF">CK203_011466</name>
</gene>
<dbReference type="Proteomes" id="UP000288805">
    <property type="component" value="Unassembled WGS sequence"/>
</dbReference>
<evidence type="ECO:0000313" key="6">
    <source>
        <dbReference type="EMBL" id="RVX14135.1"/>
    </source>
</evidence>
<keyword evidence="2 3" id="KW-0808">Transferase</keyword>
<dbReference type="GO" id="GO:0008146">
    <property type="term" value="F:sulfotransferase activity"/>
    <property type="evidence" value="ECO:0007669"/>
    <property type="project" value="InterPro"/>
</dbReference>
<feature type="domain" description="Sulfotransferase" evidence="5">
    <location>
        <begin position="73"/>
        <end position="333"/>
    </location>
</feature>
<accession>A0A438JYW4</accession>
<proteinExistence type="inferred from homology"/>
<dbReference type="AlphaFoldDB" id="A0A438JYW4"/>
<comment type="similarity">
    <text evidence="1 3">Belongs to the sulfotransferase 1 family.</text>
</comment>
<protein>
    <recommendedName>
        <fullName evidence="3">Sulfotransferase</fullName>
        <ecNumber evidence="3">2.8.2.-</ecNumber>
    </recommendedName>
</protein>
<dbReference type="SUPFAM" id="SSF52540">
    <property type="entry name" value="P-loop containing nucleoside triphosphate hydrolases"/>
    <property type="match status" value="1"/>
</dbReference>
<dbReference type="PANTHER" id="PTHR11783">
    <property type="entry name" value="SULFOTRANSFERASE SULT"/>
    <property type="match status" value="1"/>
</dbReference>
<name>A0A438JYW4_VITVI</name>
<evidence type="ECO:0000256" key="4">
    <source>
        <dbReference type="SAM" id="MobiDB-lite"/>
    </source>
</evidence>
<evidence type="ECO:0000256" key="2">
    <source>
        <dbReference type="ARBA" id="ARBA00022679"/>
    </source>
</evidence>
<evidence type="ECO:0000259" key="5">
    <source>
        <dbReference type="Pfam" id="PF00685"/>
    </source>
</evidence>
<evidence type="ECO:0000256" key="3">
    <source>
        <dbReference type="RuleBase" id="RU361155"/>
    </source>
</evidence>
<feature type="region of interest" description="Disordered" evidence="4">
    <location>
        <begin position="1"/>
        <end position="20"/>
    </location>
</feature>
<comment type="caution">
    <text evidence="6">The sequence shown here is derived from an EMBL/GenBank/DDBJ whole genome shotgun (WGS) entry which is preliminary data.</text>
</comment>
<dbReference type="Pfam" id="PF00685">
    <property type="entry name" value="Sulfotransfer_1"/>
    <property type="match status" value="1"/>
</dbReference>
<dbReference type="Gene3D" id="3.40.50.300">
    <property type="entry name" value="P-loop containing nucleotide triphosphate hydrolases"/>
    <property type="match status" value="1"/>
</dbReference>
<evidence type="ECO:0000256" key="1">
    <source>
        <dbReference type="ARBA" id="ARBA00005771"/>
    </source>
</evidence>
<dbReference type="InterPro" id="IPR027417">
    <property type="entry name" value="P-loop_NTPase"/>
</dbReference>
<organism evidence="6 7">
    <name type="scientific">Vitis vinifera</name>
    <name type="common">Grape</name>
    <dbReference type="NCBI Taxonomy" id="29760"/>
    <lineage>
        <taxon>Eukaryota</taxon>
        <taxon>Viridiplantae</taxon>
        <taxon>Streptophyta</taxon>
        <taxon>Embryophyta</taxon>
        <taxon>Tracheophyta</taxon>
        <taxon>Spermatophyta</taxon>
        <taxon>Magnoliopsida</taxon>
        <taxon>eudicotyledons</taxon>
        <taxon>Gunneridae</taxon>
        <taxon>Pentapetalae</taxon>
        <taxon>rosids</taxon>
        <taxon>Vitales</taxon>
        <taxon>Vitaceae</taxon>
        <taxon>Viteae</taxon>
        <taxon>Vitis</taxon>
    </lineage>
</organism>
<sequence length="343" mass="40226">MATVSSSQKPLDDEEDDGKERTCKRYSEIISTLPKEKGWTTEHMYQYQGFWYHSVVGLQGIMWVEEHFKPRHEDLLLVSAPKSGTTWFKSLMFAIMNRGQYDCSTHPLLTTSPHEVVPFSEIFFHLNIPFPNPDTLSPPQIFHTHLPFTSLSQSVLDSQCRIVYVCRNPKDTFVSLFHFLQKKEEENPREPLSFEEAFEQFCKGVSVYGPFWDHVLGYWKASLEWPERVLFLKYEDMKVDSSFHLKRLAEFMGYAFSLEEEKQGLVKEILKLCSFENQSNLRVNKTGRFRVGHMSMENNPFFRKGEVGDWKNHLTAEMAERLDRITGQKLNGYDLRFMDTLEK</sequence>
<evidence type="ECO:0000313" key="7">
    <source>
        <dbReference type="Proteomes" id="UP000288805"/>
    </source>
</evidence>
<dbReference type="EMBL" id="QGNW01000022">
    <property type="protein sequence ID" value="RVX14135.1"/>
    <property type="molecule type" value="Genomic_DNA"/>
</dbReference>
<dbReference type="InterPro" id="IPR000863">
    <property type="entry name" value="Sulfotransferase_dom"/>
</dbReference>